<evidence type="ECO:0000313" key="2">
    <source>
        <dbReference type="Proteomes" id="UP000499080"/>
    </source>
</evidence>
<evidence type="ECO:0000313" key="1">
    <source>
        <dbReference type="EMBL" id="GBO38670.1"/>
    </source>
</evidence>
<accession>A0A4Y2WQE4</accession>
<dbReference type="Proteomes" id="UP000499080">
    <property type="component" value="Unassembled WGS sequence"/>
</dbReference>
<dbReference type="AlphaFoldDB" id="A0A4Y2WQE4"/>
<proteinExistence type="predicted"/>
<reference evidence="1 2" key="1">
    <citation type="journal article" date="2019" name="Sci. Rep.">
        <title>Orb-weaving spider Araneus ventricosus genome elucidates the spidroin gene catalogue.</title>
        <authorList>
            <person name="Kono N."/>
            <person name="Nakamura H."/>
            <person name="Ohtoshi R."/>
            <person name="Moran D.A.P."/>
            <person name="Shinohara A."/>
            <person name="Yoshida Y."/>
            <person name="Fujiwara M."/>
            <person name="Mori M."/>
            <person name="Tomita M."/>
            <person name="Arakawa K."/>
        </authorList>
    </citation>
    <scope>NUCLEOTIDE SEQUENCE [LARGE SCALE GENOMIC DNA]</scope>
</reference>
<keyword evidence="2" id="KW-1185">Reference proteome</keyword>
<gene>
    <name evidence="1" type="ORF">AVEN_94495_1</name>
</gene>
<comment type="caution">
    <text evidence="1">The sequence shown here is derived from an EMBL/GenBank/DDBJ whole genome shotgun (WGS) entry which is preliminary data.</text>
</comment>
<sequence>MTYNILDEQYLKIVLNENNHLMMSPNGRRGTDVANLHLCHFFYYLPNLAAGRFCSRENITAALPFKQISFKRLEKISTSSGMQEKEALA</sequence>
<organism evidence="1 2">
    <name type="scientific">Araneus ventricosus</name>
    <name type="common">Orbweaver spider</name>
    <name type="synonym">Epeira ventricosa</name>
    <dbReference type="NCBI Taxonomy" id="182803"/>
    <lineage>
        <taxon>Eukaryota</taxon>
        <taxon>Metazoa</taxon>
        <taxon>Ecdysozoa</taxon>
        <taxon>Arthropoda</taxon>
        <taxon>Chelicerata</taxon>
        <taxon>Arachnida</taxon>
        <taxon>Araneae</taxon>
        <taxon>Araneomorphae</taxon>
        <taxon>Entelegynae</taxon>
        <taxon>Araneoidea</taxon>
        <taxon>Araneidae</taxon>
        <taxon>Araneus</taxon>
    </lineage>
</organism>
<dbReference type="EMBL" id="BGPR01063479">
    <property type="protein sequence ID" value="GBO38670.1"/>
    <property type="molecule type" value="Genomic_DNA"/>
</dbReference>
<name>A0A4Y2WQE4_ARAVE</name>
<protein>
    <submittedName>
        <fullName evidence="1">Uncharacterized protein</fullName>
    </submittedName>
</protein>